<dbReference type="Pfam" id="PF05763">
    <property type="entry name" value="DUF835"/>
    <property type="match status" value="1"/>
</dbReference>
<keyword evidence="1" id="KW-0812">Transmembrane</keyword>
<protein>
    <recommendedName>
        <fullName evidence="2">DUF835 domain-containing protein</fullName>
    </recommendedName>
</protein>
<feature type="transmembrane region" description="Helical" evidence="1">
    <location>
        <begin position="89"/>
        <end position="107"/>
    </location>
</feature>
<name>A0A218P247_THECE</name>
<accession>A0A218P247</accession>
<dbReference type="PANTHER" id="PTHR33531:SF7">
    <property type="entry name" value="HYPOTHETICAL MEMBRANE PROTEIN, CONSERVED"/>
    <property type="match status" value="1"/>
</dbReference>
<gene>
    <name evidence="3" type="ORF">A3L02_05215</name>
</gene>
<keyword evidence="1" id="KW-0472">Membrane</keyword>
<dbReference type="InterPro" id="IPR008553">
    <property type="entry name" value="DUF835"/>
</dbReference>
<feature type="transmembrane region" description="Helical" evidence="1">
    <location>
        <begin position="6"/>
        <end position="25"/>
    </location>
</feature>
<evidence type="ECO:0000313" key="4">
    <source>
        <dbReference type="Proteomes" id="UP000197156"/>
    </source>
</evidence>
<dbReference type="PANTHER" id="PTHR33531">
    <property type="entry name" value="RUBRERYTHRIN SUBFAMILY"/>
    <property type="match status" value="1"/>
</dbReference>
<dbReference type="KEGG" id="tce:A3L02_05215"/>
<feature type="domain" description="DUF835" evidence="2">
    <location>
        <begin position="160"/>
        <end position="292"/>
    </location>
</feature>
<sequence>MVPLLALLATIEGMLLLLMALHLLGRLRTTGGQVLLISVTVGGSTYVLLATILGASPLVLMAFPIPFMGLMLIVAGYALIKEEMGLRSIATLLPIGAFLLGAINLTYPVTVTTNLAPYLYGAGAVFRAMIFIGMIKYAFFQIMPPQTSNINVPTGAFYTDDEKQLARIVEKMKSSGNGVLITRSPPGEGPLSIPVFWVTRVASSSPEQNVITVRPTDMGILIDLVKRHIEKGHSLVVLDCFEYLVLENGFERAIKFLLSLKDYVTKYGGTLIVATSPPAYKEREWKILSRELDRLEL</sequence>
<keyword evidence="1" id="KW-1133">Transmembrane helix</keyword>
<evidence type="ECO:0000313" key="3">
    <source>
        <dbReference type="EMBL" id="ASI99006.1"/>
    </source>
</evidence>
<feature type="transmembrane region" description="Helical" evidence="1">
    <location>
        <begin position="59"/>
        <end position="80"/>
    </location>
</feature>
<dbReference type="GeneID" id="33324135"/>
<dbReference type="EMBL" id="CP014854">
    <property type="protein sequence ID" value="ASI99006.1"/>
    <property type="molecule type" value="Genomic_DNA"/>
</dbReference>
<keyword evidence="4" id="KW-1185">Reference proteome</keyword>
<evidence type="ECO:0000259" key="2">
    <source>
        <dbReference type="Pfam" id="PF05763"/>
    </source>
</evidence>
<organism evidence="3 4">
    <name type="scientific">Thermococcus celer Vu 13 = JCM 8558</name>
    <dbReference type="NCBI Taxonomy" id="1293037"/>
    <lineage>
        <taxon>Archaea</taxon>
        <taxon>Methanobacteriati</taxon>
        <taxon>Methanobacteriota</taxon>
        <taxon>Thermococci</taxon>
        <taxon>Thermococcales</taxon>
        <taxon>Thermococcaceae</taxon>
        <taxon>Thermococcus</taxon>
    </lineage>
</organism>
<feature type="transmembrane region" description="Helical" evidence="1">
    <location>
        <begin position="34"/>
        <end position="53"/>
    </location>
</feature>
<reference evidence="3 4" key="1">
    <citation type="submission" date="2016-03" db="EMBL/GenBank/DDBJ databases">
        <title>Complete genome sequence of Thermococcus celer.</title>
        <authorList>
            <person name="Oger P.M."/>
        </authorList>
    </citation>
    <scope>NUCLEOTIDE SEQUENCE [LARGE SCALE GENOMIC DNA]</scope>
    <source>
        <strain evidence="3 4">Vu 13</strain>
    </source>
</reference>
<dbReference type="AlphaFoldDB" id="A0A218P247"/>
<proteinExistence type="predicted"/>
<dbReference type="Proteomes" id="UP000197156">
    <property type="component" value="Chromosome"/>
</dbReference>
<dbReference type="OrthoDB" id="101917at2157"/>
<feature type="transmembrane region" description="Helical" evidence="1">
    <location>
        <begin position="119"/>
        <end position="139"/>
    </location>
</feature>
<dbReference type="RefSeq" id="WP_088862956.1">
    <property type="nucleotide sequence ID" value="NZ_CP014854.1"/>
</dbReference>
<evidence type="ECO:0000256" key="1">
    <source>
        <dbReference type="SAM" id="Phobius"/>
    </source>
</evidence>